<comment type="caution">
    <text evidence="1">The sequence shown here is derived from an EMBL/GenBank/DDBJ whole genome shotgun (WGS) entry which is preliminary data.</text>
</comment>
<protein>
    <submittedName>
        <fullName evidence="1">Uncharacterized protein</fullName>
    </submittedName>
</protein>
<dbReference type="EMBL" id="LYBM01000017">
    <property type="protein sequence ID" value="ODA33328.1"/>
    <property type="molecule type" value="Genomic_DNA"/>
</dbReference>
<dbReference type="Proteomes" id="UP000094936">
    <property type="component" value="Unassembled WGS sequence"/>
</dbReference>
<sequence length="129" mass="14535">MIAKLVSTEGTYLEASIEIDGCKYCVMDELTLDVESSPKVGEAFEFEFLNMIDEGESWESIFQGNPEKKKCLEQIRGWKYRAFGEVISINPVKIDCGVLIEEEVIHTHDSKVIGEYVAFTITRLGGYAI</sequence>
<name>A0A1C3EJC0_9GAMM</name>
<dbReference type="AlphaFoldDB" id="A0A1C3EJC0"/>
<dbReference type="OrthoDB" id="7041856at2"/>
<keyword evidence="2" id="KW-1185">Reference proteome</keyword>
<gene>
    <name evidence="1" type="ORF">A8L45_10950</name>
</gene>
<accession>A0A1C3EJC0</accession>
<dbReference type="RefSeq" id="WP_068902193.1">
    <property type="nucleotide sequence ID" value="NZ_LYBM01000017.1"/>
</dbReference>
<proteinExistence type="predicted"/>
<reference evidence="1 2" key="1">
    <citation type="submission" date="2016-05" db="EMBL/GenBank/DDBJ databases">
        <title>Genomic Taxonomy of the Vibrionaceae.</title>
        <authorList>
            <person name="Gomez-Gil B."/>
            <person name="Enciso-Ibarra J."/>
        </authorList>
    </citation>
    <scope>NUCLEOTIDE SEQUENCE [LARGE SCALE GENOMIC DNA]</scope>
    <source>
        <strain evidence="1 2">CAIM 1920</strain>
    </source>
</reference>
<evidence type="ECO:0000313" key="1">
    <source>
        <dbReference type="EMBL" id="ODA33328.1"/>
    </source>
</evidence>
<evidence type="ECO:0000313" key="2">
    <source>
        <dbReference type="Proteomes" id="UP000094936"/>
    </source>
</evidence>
<organism evidence="1 2">
    <name type="scientific">Veronia pacifica</name>
    <dbReference type="NCBI Taxonomy" id="1080227"/>
    <lineage>
        <taxon>Bacteria</taxon>
        <taxon>Pseudomonadati</taxon>
        <taxon>Pseudomonadota</taxon>
        <taxon>Gammaproteobacteria</taxon>
        <taxon>Vibrionales</taxon>
        <taxon>Vibrionaceae</taxon>
        <taxon>Veronia</taxon>
    </lineage>
</organism>